<keyword evidence="3" id="KW-1185">Reference proteome</keyword>
<proteinExistence type="predicted"/>
<evidence type="ECO:0000313" key="3">
    <source>
        <dbReference type="Proteomes" id="UP000624703"/>
    </source>
</evidence>
<dbReference type="AlphaFoldDB" id="A0A8J7MFK5"/>
<accession>A0A8J7MFK5</accession>
<evidence type="ECO:0000256" key="1">
    <source>
        <dbReference type="SAM" id="SignalP"/>
    </source>
</evidence>
<gene>
    <name evidence="2" type="ORF">JIN82_11830</name>
</gene>
<comment type="caution">
    <text evidence="2">The sequence shown here is derived from an EMBL/GenBank/DDBJ whole genome shotgun (WGS) entry which is preliminary data.</text>
</comment>
<dbReference type="EMBL" id="JAENIM010000041">
    <property type="protein sequence ID" value="MBK1791842.1"/>
    <property type="molecule type" value="Genomic_DNA"/>
</dbReference>
<evidence type="ECO:0000313" key="2">
    <source>
        <dbReference type="EMBL" id="MBK1791842.1"/>
    </source>
</evidence>
<feature type="chain" id="PRO_5035154360" evidence="1">
    <location>
        <begin position="25"/>
        <end position="274"/>
    </location>
</feature>
<organism evidence="2 3">
    <name type="scientific">Persicirhabdus sediminis</name>
    <dbReference type="NCBI Taxonomy" id="454144"/>
    <lineage>
        <taxon>Bacteria</taxon>
        <taxon>Pseudomonadati</taxon>
        <taxon>Verrucomicrobiota</taxon>
        <taxon>Verrucomicrobiia</taxon>
        <taxon>Verrucomicrobiales</taxon>
        <taxon>Verrucomicrobiaceae</taxon>
        <taxon>Persicirhabdus</taxon>
    </lineage>
</organism>
<keyword evidence="1" id="KW-0732">Signal</keyword>
<dbReference type="Proteomes" id="UP000624703">
    <property type="component" value="Unassembled WGS sequence"/>
</dbReference>
<protein>
    <submittedName>
        <fullName evidence="2">Uncharacterized protein</fullName>
    </submittedName>
</protein>
<name>A0A8J7MFK5_9BACT</name>
<sequence length="274" mass="29952">MKKPIHWPVAAVSLLSLFIFNACAPPSPMSAPYIGAPDDSDGKSFGSLAERQRPGLGTGFGDEISAEMSYASFSRASKNPAGLESIYYNDKEGVDAMKQALHASAGMQKAANGLVEWGIKNDWRYAKNYNDYRFNGGDRKLLNRYVVGKKGGKYSIVVRNLCKSRLELVLSVDGLDVVDGKAASLSKRGYIVAPGKTLEVKGFRTSEEAVAAFEYSSMNRSYSNLKHETTRNVGVIGMAVFTEKGVDPWKWTSQRVEARKSARAFAEAPQELAN</sequence>
<feature type="signal peptide" evidence="1">
    <location>
        <begin position="1"/>
        <end position="24"/>
    </location>
</feature>
<reference evidence="2" key="1">
    <citation type="submission" date="2021-01" db="EMBL/GenBank/DDBJ databases">
        <title>Modified the classification status of verrucomicrobia.</title>
        <authorList>
            <person name="Feng X."/>
        </authorList>
    </citation>
    <scope>NUCLEOTIDE SEQUENCE</scope>
    <source>
        <strain evidence="2">_KCTC 22039</strain>
    </source>
</reference>
<dbReference type="RefSeq" id="WP_200311856.1">
    <property type="nucleotide sequence ID" value="NZ_JAENIM010000041.1"/>
</dbReference>